<dbReference type="GO" id="GO:0003700">
    <property type="term" value="F:DNA-binding transcription factor activity"/>
    <property type="evidence" value="ECO:0007669"/>
    <property type="project" value="TreeGrafter"/>
</dbReference>
<keyword evidence="2" id="KW-0238">DNA-binding</keyword>
<dbReference type="SUPFAM" id="SSF47413">
    <property type="entry name" value="lambda repressor-like DNA-binding domains"/>
    <property type="match status" value="1"/>
</dbReference>
<dbReference type="PANTHER" id="PTHR30146:SF154">
    <property type="entry name" value="TRANSCRIPTION REGULATOR, MEMBER OF GALR FAMILY"/>
    <property type="match status" value="1"/>
</dbReference>
<dbReference type="OrthoDB" id="47944at2"/>
<dbReference type="InterPro" id="IPR010982">
    <property type="entry name" value="Lambda_DNA-bd_dom_sf"/>
</dbReference>
<protein>
    <submittedName>
        <fullName evidence="5">LacI family transcription regulator</fullName>
    </submittedName>
</protein>
<evidence type="ECO:0000256" key="1">
    <source>
        <dbReference type="ARBA" id="ARBA00023015"/>
    </source>
</evidence>
<dbReference type="InterPro" id="IPR000843">
    <property type="entry name" value="HTH_LacI"/>
</dbReference>
<dbReference type="InterPro" id="IPR001761">
    <property type="entry name" value="Peripla_BP/Lac1_sug-bd_dom"/>
</dbReference>
<name>A0A0X1KT17_9THEM</name>
<dbReference type="Pfam" id="PF00356">
    <property type="entry name" value="LacI"/>
    <property type="match status" value="1"/>
</dbReference>
<dbReference type="EMBL" id="CP007141">
    <property type="protein sequence ID" value="AJC74424.1"/>
    <property type="molecule type" value="Genomic_DNA"/>
</dbReference>
<organism evidence="5 6">
    <name type="scientific">Pseudothermotoga hypogea DSM 11164 = NBRC 106472</name>
    <dbReference type="NCBI Taxonomy" id="1123384"/>
    <lineage>
        <taxon>Bacteria</taxon>
        <taxon>Thermotogati</taxon>
        <taxon>Thermotogota</taxon>
        <taxon>Thermotogae</taxon>
        <taxon>Thermotogales</taxon>
        <taxon>Thermotogaceae</taxon>
        <taxon>Pseudothermotoga</taxon>
    </lineage>
</organism>
<dbReference type="PANTHER" id="PTHR30146">
    <property type="entry name" value="LACI-RELATED TRANSCRIPTIONAL REPRESSOR"/>
    <property type="match status" value="1"/>
</dbReference>
<dbReference type="PATRIC" id="fig|1123384.7.peg.1970"/>
<dbReference type="RefSeq" id="WP_031502541.1">
    <property type="nucleotide sequence ID" value="NC_022795.1"/>
</dbReference>
<feature type="domain" description="HTH lacI-type" evidence="4">
    <location>
        <begin position="6"/>
        <end position="60"/>
    </location>
</feature>
<reference evidence="5 6" key="1">
    <citation type="submission" date="2014-01" db="EMBL/GenBank/DDBJ databases">
        <title>Genome sequencing of Thermotog hypogea.</title>
        <authorList>
            <person name="Zhang X."/>
            <person name="Alvare G."/>
            <person name="Fristensky B."/>
            <person name="Chen L."/>
            <person name="Suen T."/>
            <person name="Chen Q."/>
            <person name="Ma K."/>
        </authorList>
    </citation>
    <scope>NUCLEOTIDE SEQUENCE [LARGE SCALE GENOMIC DNA]</scope>
    <source>
        <strain evidence="5 6">DSM 11164</strain>
    </source>
</reference>
<dbReference type="PROSITE" id="PS00356">
    <property type="entry name" value="HTH_LACI_1"/>
    <property type="match status" value="1"/>
</dbReference>
<dbReference type="Pfam" id="PF00532">
    <property type="entry name" value="Peripla_BP_1"/>
    <property type="match status" value="1"/>
</dbReference>
<dbReference type="Gene3D" id="3.40.50.2300">
    <property type="match status" value="2"/>
</dbReference>
<dbReference type="InterPro" id="IPR028082">
    <property type="entry name" value="Peripla_BP_I"/>
</dbReference>
<gene>
    <name evidence="5" type="ORF">AJ81_09815</name>
</gene>
<sequence>MAKRFITIKDIAEEAGVSVNTVSRALNNKPDVSPQTKEKVLEIAKKLGYIRNSDAVLFRKGTTKTIGVVFEDSSNPFYAEVFKGIETSARKYGYQVILMNTERDYINEMQAVDTLLQKRVDGIIISPTQFDSKDIEKLVKLNFPFVILGVHFENDELDEVYSNDVKGGYSATKHLLSKGRRKILMLNGFMYKSVARMRYEGYVEALREFGLQPYAMVEIEEGYESAFNKIMELKDIDFDGLFCFNDVFAIAALKALRLLGKRVPEDVAVVGYDDISYAEFVQPSLTTVRIDKFLEGIVAFEMLYERLSNLRTSPKQVVLDVELIVRESA</sequence>
<dbReference type="PaxDb" id="1123384-AJ81_09815"/>
<dbReference type="SMART" id="SM00354">
    <property type="entry name" value="HTH_LACI"/>
    <property type="match status" value="1"/>
</dbReference>
<keyword evidence="3" id="KW-0804">Transcription</keyword>
<dbReference type="Gene3D" id="1.10.260.40">
    <property type="entry name" value="lambda repressor-like DNA-binding domains"/>
    <property type="match status" value="1"/>
</dbReference>
<accession>A0A0X1KT17</accession>
<evidence type="ECO:0000259" key="4">
    <source>
        <dbReference type="PROSITE" id="PS50932"/>
    </source>
</evidence>
<dbReference type="Proteomes" id="UP000077469">
    <property type="component" value="Chromosome"/>
</dbReference>
<dbReference type="CDD" id="cd06267">
    <property type="entry name" value="PBP1_LacI_sugar_binding-like"/>
    <property type="match status" value="1"/>
</dbReference>
<evidence type="ECO:0000256" key="2">
    <source>
        <dbReference type="ARBA" id="ARBA00023125"/>
    </source>
</evidence>
<evidence type="ECO:0000256" key="3">
    <source>
        <dbReference type="ARBA" id="ARBA00023163"/>
    </source>
</evidence>
<keyword evidence="1" id="KW-0805">Transcription regulation</keyword>
<evidence type="ECO:0000313" key="6">
    <source>
        <dbReference type="Proteomes" id="UP000077469"/>
    </source>
</evidence>
<keyword evidence="6" id="KW-1185">Reference proteome</keyword>
<dbReference type="CDD" id="cd01392">
    <property type="entry name" value="HTH_LacI"/>
    <property type="match status" value="1"/>
</dbReference>
<dbReference type="KEGG" id="phy:AJ81_09815"/>
<dbReference type="STRING" id="1123384.AJ81_09815"/>
<dbReference type="PROSITE" id="PS50932">
    <property type="entry name" value="HTH_LACI_2"/>
    <property type="match status" value="1"/>
</dbReference>
<dbReference type="PRINTS" id="PR00036">
    <property type="entry name" value="HTHLACI"/>
</dbReference>
<proteinExistence type="predicted"/>
<dbReference type="GO" id="GO:0000976">
    <property type="term" value="F:transcription cis-regulatory region binding"/>
    <property type="evidence" value="ECO:0007669"/>
    <property type="project" value="TreeGrafter"/>
</dbReference>
<dbReference type="SUPFAM" id="SSF53822">
    <property type="entry name" value="Periplasmic binding protein-like I"/>
    <property type="match status" value="1"/>
</dbReference>
<evidence type="ECO:0000313" key="5">
    <source>
        <dbReference type="EMBL" id="AJC74424.1"/>
    </source>
</evidence>
<dbReference type="AlphaFoldDB" id="A0A0X1KT17"/>